<feature type="non-terminal residue" evidence="7">
    <location>
        <position position="1"/>
    </location>
</feature>
<feature type="domain" description="HYDIN/VesB/CFA65-like Ig-like" evidence="6">
    <location>
        <begin position="476"/>
        <end position="578"/>
    </location>
</feature>
<evidence type="ECO:0000256" key="2">
    <source>
        <dbReference type="ARBA" id="ARBA00004496"/>
    </source>
</evidence>
<accession>A0A8X7XMS6</accession>
<keyword evidence="4" id="KW-0969">Cilium</keyword>
<sequence>MKSVYLTTTPLEQTHPVCSIVDWLEKVVCRLEIPPSKTDVILHEKGASIVAAASTLEEKHGWTSICCTGHILQLVVNTGLKHPGLSKATGAACCLVEQLKNMSQKNSYRWEHLTPSAFMKDMNLTTEQKLASTHEMCPPQIIEMMDMSENSYSKLSTVDVDQAIFQPFPSEICFQNYTPCETYEFPLILRNIDKDYSHLLVFMTEREKFVVPIKAIGARAILDFPDHLNFSDCPVKYLSQKTLLVRNIGNREARFTLNVNSPKMSNLGIGESMQVAVDFFPEVNGDHSGELVLHYDTGEDIYISLYGAASDLNVRLSKNTVIIEKTYLSMISQRSVTISNRSDVIVHYQWMAFATPQDEEQLKCRSSLDLQQQEEIEMELFLEECNADPSIREKISILHRSFQHRLRMLQDEKIAFVDDVFSLQPAEGEIWPNSTVEVNIFFKPKEEKVYQQNIYCDITGRESRLLLRIKGEGIGPKLTFSFDEVDVGHMFIGSKHTYEVATLKVLLTNKGFISAVFCLVPPDSAVGACFSFNPSKGIIHPGGFQAIQVELCSKILGVFKEDFYFSVDGSSQNIYVTFSFNLRISGDGSGDESVTSFTQVSDLSRTHWKSNKKIMQPREFTVSPSRGVIRAISEMDIEITLCSNTVKQYEVALVVDVDGVGEEILALPIFARCVVPPVRLMSPFLEFKKCFINFSYHNNIKVVNEGCLPACCGLITQDNVKSLWQLEPCEGIIPSEGETEINLVANLDDTVWFQDKIHLTIESSQSHIIPVSAKGMGTTIVADRPLAPAIHLGTYFSSGICQYPFKLTNMGRRCHELFWMTEGFSPFRRQIPTFHRSAKGLSRLNSKNLKDSPNPVFKLYPMTAELFPGQSIDVVLKGTSNVPKEVKERLICKAVLGKQTKKERIMTVDVSCQFIAPVLEVSEKHLSFFVEKQPGKELEAQLRPLVLKNVSVLELSMILTVTEPYSICCTEEDNVVLSLSKTVTLEVDQELHLLIQFDPTFFKDKYSWETDESLTIMYADHPQKDYVSIHGEVHFPNLHFSSLEVDFGCILNGTESSKSIEMTNCSPLPVRFCWSVLQDDIKKERLTESPEVTVIDSEDLLSEVGKVSSSGETKEGRISSKDLPHHLHTFNLLKEVFDVFPVYGSLDPNEVQIVTFTFYGYSDTKKQVCILCEVDEGPTYELTLKGEASIVQYTIDRKEIDYGLQGYIEAYAEQRLSVHYFPGIPETFQKSFDIQVSYFKPDTVLVKGEGIFPRIFLDLPRNLMVVLCASLDIIVGQLNNMEMQHAKYCNLGTTKEKKRTQALCDLG</sequence>
<evidence type="ECO:0000256" key="5">
    <source>
        <dbReference type="ARBA" id="ARBA00023273"/>
    </source>
</evidence>
<evidence type="ECO:0000256" key="1">
    <source>
        <dbReference type="ARBA" id="ARBA00004138"/>
    </source>
</evidence>
<keyword evidence="8" id="KW-1185">Reference proteome</keyword>
<comment type="subcellular location">
    <subcellularLocation>
        <location evidence="1">Cell projection</location>
        <location evidence="1">Cilium</location>
    </subcellularLocation>
    <subcellularLocation>
        <location evidence="2">Cytoplasm</location>
    </subcellularLocation>
</comment>
<dbReference type="Proteomes" id="UP000886611">
    <property type="component" value="Unassembled WGS sequence"/>
</dbReference>
<reference evidence="7 8" key="1">
    <citation type="journal article" date="2021" name="Cell">
        <title>Tracing the genetic footprints of vertebrate landing in non-teleost ray-finned fishes.</title>
        <authorList>
            <person name="Bi X."/>
            <person name="Wang K."/>
            <person name="Yang L."/>
            <person name="Pan H."/>
            <person name="Jiang H."/>
            <person name="Wei Q."/>
            <person name="Fang M."/>
            <person name="Yu H."/>
            <person name="Zhu C."/>
            <person name="Cai Y."/>
            <person name="He Y."/>
            <person name="Gan X."/>
            <person name="Zeng H."/>
            <person name="Yu D."/>
            <person name="Zhu Y."/>
            <person name="Jiang H."/>
            <person name="Qiu Q."/>
            <person name="Yang H."/>
            <person name="Zhang Y.E."/>
            <person name="Wang W."/>
            <person name="Zhu M."/>
            <person name="He S."/>
            <person name="Zhang G."/>
        </authorList>
    </citation>
    <scope>NUCLEOTIDE SEQUENCE [LARGE SCALE GENOMIC DNA]</scope>
    <source>
        <strain evidence="7">Bchr_013</strain>
    </source>
</reference>
<dbReference type="Pfam" id="PF22544">
    <property type="entry name" value="HYDIN_VesB_CFA65-like_Ig"/>
    <property type="match status" value="2"/>
</dbReference>
<evidence type="ECO:0000256" key="4">
    <source>
        <dbReference type="ARBA" id="ARBA00023069"/>
    </source>
</evidence>
<evidence type="ECO:0000259" key="6">
    <source>
        <dbReference type="Pfam" id="PF22544"/>
    </source>
</evidence>
<dbReference type="GO" id="GO:1904158">
    <property type="term" value="P:axonemal central apparatus assembly"/>
    <property type="evidence" value="ECO:0007669"/>
    <property type="project" value="TreeGrafter"/>
</dbReference>
<proteinExistence type="predicted"/>
<dbReference type="PANTHER" id="PTHR23053:SF0">
    <property type="entry name" value="HYDROCEPHALUS-INDUCING PROTEIN HOMOLOG"/>
    <property type="match status" value="1"/>
</dbReference>
<dbReference type="InterPro" id="IPR013783">
    <property type="entry name" value="Ig-like_fold"/>
</dbReference>
<dbReference type="GO" id="GO:0005930">
    <property type="term" value="C:axoneme"/>
    <property type="evidence" value="ECO:0007669"/>
    <property type="project" value="TreeGrafter"/>
</dbReference>
<dbReference type="Gene3D" id="2.60.40.10">
    <property type="entry name" value="Immunoglobulins"/>
    <property type="match status" value="5"/>
</dbReference>
<feature type="domain" description="HYDIN/VesB/CFA65-like Ig-like" evidence="6">
    <location>
        <begin position="220"/>
        <end position="308"/>
    </location>
</feature>
<evidence type="ECO:0000313" key="7">
    <source>
        <dbReference type="EMBL" id="KAG2469945.1"/>
    </source>
</evidence>
<keyword evidence="5" id="KW-0966">Cell projection</keyword>
<gene>
    <name evidence="7" type="primary">Hydin_1</name>
    <name evidence="7" type="ORF">GTO96_0022579</name>
</gene>
<dbReference type="InterPro" id="IPR053879">
    <property type="entry name" value="HYDIN_VesB_CFA65-like_Ig"/>
</dbReference>
<dbReference type="EMBL" id="JAATIS010000147">
    <property type="protein sequence ID" value="KAG2469945.1"/>
    <property type="molecule type" value="Genomic_DNA"/>
</dbReference>
<dbReference type="GO" id="GO:0003341">
    <property type="term" value="P:cilium movement"/>
    <property type="evidence" value="ECO:0007669"/>
    <property type="project" value="TreeGrafter"/>
</dbReference>
<keyword evidence="3" id="KW-0963">Cytoplasm</keyword>
<organism evidence="7 8">
    <name type="scientific">Polypterus senegalus</name>
    <name type="common">Senegal bichir</name>
    <dbReference type="NCBI Taxonomy" id="55291"/>
    <lineage>
        <taxon>Eukaryota</taxon>
        <taxon>Metazoa</taxon>
        <taxon>Chordata</taxon>
        <taxon>Craniata</taxon>
        <taxon>Vertebrata</taxon>
        <taxon>Euteleostomi</taxon>
        <taxon>Actinopterygii</taxon>
        <taxon>Polypteriformes</taxon>
        <taxon>Polypteridae</taxon>
        <taxon>Polypterus</taxon>
    </lineage>
</organism>
<name>A0A8X7XMS6_POLSE</name>
<comment type="caution">
    <text evidence="7">The sequence shown here is derived from an EMBL/GenBank/DDBJ whole genome shotgun (WGS) entry which is preliminary data.</text>
</comment>
<dbReference type="PANTHER" id="PTHR23053">
    <property type="entry name" value="DLEC1 DELETED IN LUNG AND ESOPHAGEAL CANCER 1"/>
    <property type="match status" value="1"/>
</dbReference>
<protein>
    <submittedName>
        <fullName evidence="7">HYDIN protein</fullName>
    </submittedName>
</protein>
<feature type="non-terminal residue" evidence="7">
    <location>
        <position position="1307"/>
    </location>
</feature>
<evidence type="ECO:0000313" key="8">
    <source>
        <dbReference type="Proteomes" id="UP000886611"/>
    </source>
</evidence>
<evidence type="ECO:0000256" key="3">
    <source>
        <dbReference type="ARBA" id="ARBA00022490"/>
    </source>
</evidence>
<dbReference type="InterPro" id="IPR033305">
    <property type="entry name" value="Hydin-like"/>
</dbReference>